<organism evidence="1 2">
    <name type="scientific">Trichinella spiralis</name>
    <name type="common">Trichina worm</name>
    <dbReference type="NCBI Taxonomy" id="6334"/>
    <lineage>
        <taxon>Eukaryota</taxon>
        <taxon>Metazoa</taxon>
        <taxon>Ecdysozoa</taxon>
        <taxon>Nematoda</taxon>
        <taxon>Enoplea</taxon>
        <taxon>Dorylaimia</taxon>
        <taxon>Trichinellida</taxon>
        <taxon>Trichinellidae</taxon>
        <taxon>Trichinella</taxon>
    </lineage>
</organism>
<dbReference type="Proteomes" id="UP000054776">
    <property type="component" value="Unassembled WGS sequence"/>
</dbReference>
<reference evidence="1 2" key="1">
    <citation type="submission" date="2015-01" db="EMBL/GenBank/DDBJ databases">
        <title>Evolution of Trichinella species and genotypes.</title>
        <authorList>
            <person name="Korhonen P.K."/>
            <person name="Edoardo P."/>
            <person name="Giuseppe L.R."/>
            <person name="Gasser R.B."/>
        </authorList>
    </citation>
    <scope>NUCLEOTIDE SEQUENCE [LARGE SCALE GENOMIC DNA]</scope>
    <source>
        <strain evidence="1">ISS3</strain>
    </source>
</reference>
<dbReference type="AlphaFoldDB" id="A0A0V1B9H9"/>
<protein>
    <submittedName>
        <fullName evidence="1">Uncharacterized protein</fullName>
    </submittedName>
</protein>
<keyword evidence="2" id="KW-1185">Reference proteome</keyword>
<dbReference type="InParanoid" id="A0A0V1B9H9"/>
<evidence type="ECO:0000313" key="1">
    <source>
        <dbReference type="EMBL" id="KRY33654.1"/>
    </source>
</evidence>
<evidence type="ECO:0000313" key="2">
    <source>
        <dbReference type="Proteomes" id="UP000054776"/>
    </source>
</evidence>
<accession>A0A0V1B9H9</accession>
<comment type="caution">
    <text evidence="1">The sequence shown here is derived from an EMBL/GenBank/DDBJ whole genome shotgun (WGS) entry which is preliminary data.</text>
</comment>
<dbReference type="EMBL" id="JYDH01000079">
    <property type="protein sequence ID" value="KRY33654.1"/>
    <property type="molecule type" value="Genomic_DNA"/>
</dbReference>
<dbReference type="OrthoDB" id="5929270at2759"/>
<proteinExistence type="predicted"/>
<sequence>MLSYQTWALSRVRRVTLHDATLTVSNDQSPYFQSSPLPLPVAVPEACRLARIPAMGSQASPTAPAPPPALLPVNGDFPRRSLLVPCWPETGFKEMTLSICVRQLCKFAIDVVPRLCFGANLVVIVTPPRGTVSVAMRLCYCLAGSDTWPMIDIRFAVTPLTSSFGVAPFISLGIFKAVFYVKECNVKLLFECKFFTYKNVNRGLL</sequence>
<name>A0A0V1B9H9_TRISP</name>
<gene>
    <name evidence="1" type="ORF">T01_3216</name>
</gene>